<dbReference type="PANTHER" id="PTHR43429:SF3">
    <property type="entry name" value="NITRITE REDUCTASE [NAD(P)H]"/>
    <property type="match status" value="1"/>
</dbReference>
<dbReference type="AlphaFoldDB" id="A0A2P1PR83"/>
<dbReference type="Pfam" id="PF07992">
    <property type="entry name" value="Pyr_redox_2"/>
    <property type="match status" value="1"/>
</dbReference>
<evidence type="ECO:0000259" key="10">
    <source>
        <dbReference type="Pfam" id="PF18113"/>
    </source>
</evidence>
<evidence type="ECO:0000313" key="11">
    <source>
        <dbReference type="EMBL" id="AVP97353.1"/>
    </source>
</evidence>
<proteinExistence type="inferred from homology"/>
<evidence type="ECO:0000256" key="1">
    <source>
        <dbReference type="ARBA" id="ARBA00001974"/>
    </source>
</evidence>
<dbReference type="Gene3D" id="3.50.50.60">
    <property type="entry name" value="FAD/NAD(P)-binding domain"/>
    <property type="match status" value="2"/>
</dbReference>
<comment type="cofactor">
    <cofactor evidence="1">
        <name>FAD</name>
        <dbReference type="ChEBI" id="CHEBI:57692"/>
    </cofactor>
</comment>
<dbReference type="OrthoDB" id="9768666at2"/>
<dbReference type="InterPro" id="IPR041364">
    <property type="entry name" value="Rbx-bd"/>
</dbReference>
<keyword evidence="4" id="KW-0963">Cytoplasm</keyword>
<dbReference type="EMBL" id="CP027860">
    <property type="protein sequence ID" value="AVP97353.1"/>
    <property type="molecule type" value="Genomic_DNA"/>
</dbReference>
<reference evidence="11 12" key="2">
    <citation type="submission" date="2018-03" db="EMBL/GenBank/DDBJ databases">
        <authorList>
            <person name="Keele B.F."/>
        </authorList>
    </citation>
    <scope>NUCLEOTIDE SEQUENCE [LARGE SCALE GENOMIC DNA]</scope>
    <source>
        <strain evidence="11 12">D13</strain>
    </source>
</reference>
<evidence type="ECO:0000256" key="4">
    <source>
        <dbReference type="ARBA" id="ARBA00022490"/>
    </source>
</evidence>
<gene>
    <name evidence="11" type="ORF">C7S18_09175</name>
</gene>
<dbReference type="Pfam" id="PF18113">
    <property type="entry name" value="Rbx_binding"/>
    <property type="match status" value="1"/>
</dbReference>
<protein>
    <submittedName>
        <fullName evidence="11">FAD-dependent oxidoreductase</fullName>
    </submittedName>
</protein>
<dbReference type="PRINTS" id="PR00368">
    <property type="entry name" value="FADPNR"/>
</dbReference>
<evidence type="ECO:0000256" key="8">
    <source>
        <dbReference type="ARBA" id="ARBA00023027"/>
    </source>
</evidence>
<comment type="subcellular location">
    <subcellularLocation>
        <location evidence="2">Cytoplasm</location>
    </subcellularLocation>
</comment>
<dbReference type="InterPro" id="IPR023753">
    <property type="entry name" value="FAD/NAD-binding_dom"/>
</dbReference>
<dbReference type="KEGG" id="xba:C7S18_09175"/>
<dbReference type="InterPro" id="IPR050260">
    <property type="entry name" value="FAD-bd_OxRdtase"/>
</dbReference>
<evidence type="ECO:0000256" key="6">
    <source>
        <dbReference type="ARBA" id="ARBA00022827"/>
    </source>
</evidence>
<feature type="domain" description="FAD/NAD(P)-binding" evidence="9">
    <location>
        <begin position="7"/>
        <end position="289"/>
    </location>
</feature>
<keyword evidence="6" id="KW-0274">FAD</keyword>
<dbReference type="Proteomes" id="UP000241074">
    <property type="component" value="Chromosome"/>
</dbReference>
<evidence type="ECO:0000256" key="3">
    <source>
        <dbReference type="ARBA" id="ARBA00006442"/>
    </source>
</evidence>
<evidence type="ECO:0000313" key="12">
    <source>
        <dbReference type="Proteomes" id="UP000241074"/>
    </source>
</evidence>
<name>A0A2P1PR83_9GAMM</name>
<evidence type="ECO:0000256" key="7">
    <source>
        <dbReference type="ARBA" id="ARBA00023002"/>
    </source>
</evidence>
<dbReference type="GO" id="GO:0005737">
    <property type="term" value="C:cytoplasm"/>
    <property type="evidence" value="ECO:0007669"/>
    <property type="project" value="UniProtKB-SubCell"/>
</dbReference>
<feature type="domain" description="Rubredoxin binding" evidence="10">
    <location>
        <begin position="310"/>
        <end position="379"/>
    </location>
</feature>
<dbReference type="GO" id="GO:0016491">
    <property type="term" value="F:oxidoreductase activity"/>
    <property type="evidence" value="ECO:0007669"/>
    <property type="project" value="UniProtKB-KW"/>
</dbReference>
<dbReference type="Gene3D" id="3.30.390.120">
    <property type="match status" value="1"/>
</dbReference>
<comment type="similarity">
    <text evidence="3">Belongs to the FAD-dependent oxidoreductase family.</text>
</comment>
<accession>A0A2P1PR83</accession>
<dbReference type="PANTHER" id="PTHR43429">
    <property type="entry name" value="PYRIDINE NUCLEOTIDE-DISULFIDE OXIDOREDUCTASE DOMAIN-CONTAINING"/>
    <property type="match status" value="1"/>
</dbReference>
<evidence type="ECO:0000256" key="2">
    <source>
        <dbReference type="ARBA" id="ARBA00004496"/>
    </source>
</evidence>
<keyword evidence="12" id="KW-1185">Reference proteome</keyword>
<sequence>MHHDAPILIIGSGLAGVTVAREFRKLDKTQPLTLISADIGGFYSKPMLSNAFASGRSPESLLTTTADVLAEQLQIETRSGCNVLAIDRAQACVHLQGETLRYRQLVLALGADPIRLTIAGDAQDAVLSVNDWADYVRFRERAQSARRILVLGAGLIGCEFANDLRYADQSVTVLDVADQPLSRLLPPHAAERLRSALMAAGIAWRLGQTVSALEHHSGRLQATFNQGDVETFDLVLSAVGLRPRVALAQAAGLAVGRGIQVNRQLASSDPNIFALGDCAAVDGWVLPYVMPIMQAARALAKTLAGTPTDVSYPAMPVVVKTPAMPVVVCPPPEGVAGTWEEQVDAEGVLARFVDPDGHLRGFALVGAATAEKNALAKALPAWL</sequence>
<keyword evidence="5" id="KW-0285">Flavoprotein</keyword>
<dbReference type="SUPFAM" id="SSF51905">
    <property type="entry name" value="FAD/NAD(P)-binding domain"/>
    <property type="match status" value="1"/>
</dbReference>
<organism evidence="11 12">
    <name type="scientific">Ahniella affigens</name>
    <dbReference type="NCBI Taxonomy" id="2021234"/>
    <lineage>
        <taxon>Bacteria</taxon>
        <taxon>Pseudomonadati</taxon>
        <taxon>Pseudomonadota</taxon>
        <taxon>Gammaproteobacteria</taxon>
        <taxon>Lysobacterales</taxon>
        <taxon>Rhodanobacteraceae</taxon>
        <taxon>Ahniella</taxon>
    </lineage>
</organism>
<dbReference type="InterPro" id="IPR036188">
    <property type="entry name" value="FAD/NAD-bd_sf"/>
</dbReference>
<dbReference type="PRINTS" id="PR00411">
    <property type="entry name" value="PNDRDTASEI"/>
</dbReference>
<evidence type="ECO:0000256" key="5">
    <source>
        <dbReference type="ARBA" id="ARBA00022630"/>
    </source>
</evidence>
<keyword evidence="8" id="KW-0520">NAD</keyword>
<evidence type="ECO:0000259" key="9">
    <source>
        <dbReference type="Pfam" id="PF07992"/>
    </source>
</evidence>
<keyword evidence="7" id="KW-0560">Oxidoreductase</keyword>
<dbReference type="RefSeq" id="WP_106891277.1">
    <property type="nucleotide sequence ID" value="NZ_CP027860.1"/>
</dbReference>
<reference evidence="11 12" key="1">
    <citation type="submission" date="2018-03" db="EMBL/GenBank/DDBJ databases">
        <title>Ahniella affigens gen. nov., sp. nov., a gammaproteobacterium isolated from sandy soil near a stream.</title>
        <authorList>
            <person name="Ko Y."/>
            <person name="Kim J.-H."/>
        </authorList>
    </citation>
    <scope>NUCLEOTIDE SEQUENCE [LARGE SCALE GENOMIC DNA]</scope>
    <source>
        <strain evidence="11 12">D13</strain>
    </source>
</reference>